<accession>T1A7H0</accession>
<dbReference type="AlphaFoldDB" id="T1A7H0"/>
<sequence length="156" mass="17144">QVKEDLAALFPGYAEAEKNGMIRFVDLYSRSVGSTQSGPGVRLLSSTDRGVLDQLATTVNGFSEELKARHPTYRLVFESVSTVTAYLDSTATFRFLQPFIGRRKIDGAAAYYMLDTGMHSDADLETLEHMVDGSINLKVEQLKTFLAVRGIGEAQS</sequence>
<name>T1A7H0_9ZZZZ</name>
<reference evidence="1" key="1">
    <citation type="submission" date="2013-08" db="EMBL/GenBank/DDBJ databases">
        <authorList>
            <person name="Mendez C."/>
            <person name="Richter M."/>
            <person name="Ferrer M."/>
            <person name="Sanchez J."/>
        </authorList>
    </citation>
    <scope>NUCLEOTIDE SEQUENCE</scope>
</reference>
<feature type="non-terminal residue" evidence="1">
    <location>
        <position position="1"/>
    </location>
</feature>
<evidence type="ECO:0000313" key="1">
    <source>
        <dbReference type="EMBL" id="EQD52937.1"/>
    </source>
</evidence>
<dbReference type="Gene3D" id="3.40.50.300">
    <property type="entry name" value="P-loop containing nucleotide triphosphate hydrolases"/>
    <property type="match status" value="1"/>
</dbReference>
<protein>
    <submittedName>
        <fullName evidence="1">RecA-superfamily ATPase-like protein implicated in signal transduction</fullName>
    </submittedName>
</protein>
<dbReference type="Pfam" id="PF24336">
    <property type="entry name" value="DUF7504"/>
    <property type="match status" value="1"/>
</dbReference>
<comment type="caution">
    <text evidence="1">The sequence shown here is derived from an EMBL/GenBank/DDBJ whole genome shotgun (WGS) entry which is preliminary data.</text>
</comment>
<proteinExistence type="predicted"/>
<feature type="non-terminal residue" evidence="1">
    <location>
        <position position="156"/>
    </location>
</feature>
<dbReference type="InterPro" id="IPR055927">
    <property type="entry name" value="DUF7504"/>
</dbReference>
<organism evidence="1">
    <name type="scientific">mine drainage metagenome</name>
    <dbReference type="NCBI Taxonomy" id="410659"/>
    <lineage>
        <taxon>unclassified sequences</taxon>
        <taxon>metagenomes</taxon>
        <taxon>ecological metagenomes</taxon>
    </lineage>
</organism>
<reference evidence="1" key="2">
    <citation type="journal article" date="2014" name="ISME J.">
        <title>Microbial stratification in low pH oxic and suboxic macroscopic growths along an acid mine drainage.</title>
        <authorList>
            <person name="Mendez-Garcia C."/>
            <person name="Mesa V."/>
            <person name="Sprenger R.R."/>
            <person name="Richter M."/>
            <person name="Diez M.S."/>
            <person name="Solano J."/>
            <person name="Bargiela R."/>
            <person name="Golyshina O.V."/>
            <person name="Manteca A."/>
            <person name="Ramos J.L."/>
            <person name="Gallego J.R."/>
            <person name="Llorente I."/>
            <person name="Martins Dos Santos V.A."/>
            <person name="Jensen O.N."/>
            <person name="Pelaez A.I."/>
            <person name="Sanchez J."/>
            <person name="Ferrer M."/>
        </authorList>
    </citation>
    <scope>NUCLEOTIDE SEQUENCE</scope>
</reference>
<gene>
    <name evidence="1" type="ORF">B1B_10483</name>
</gene>
<dbReference type="EMBL" id="AUZY01006868">
    <property type="protein sequence ID" value="EQD52937.1"/>
    <property type="molecule type" value="Genomic_DNA"/>
</dbReference>
<dbReference type="InterPro" id="IPR027417">
    <property type="entry name" value="P-loop_NTPase"/>
</dbReference>